<dbReference type="OrthoDB" id="5967017at2759"/>
<name>A0A4Y2PZM3_ARAVE</name>
<proteinExistence type="predicted"/>
<protein>
    <recommendedName>
        <fullName evidence="6">Peptidase aspartic putative domain-containing protein</fullName>
    </recommendedName>
</protein>
<dbReference type="EMBL" id="BGPR01011762">
    <property type="protein sequence ID" value="GBN52833.1"/>
    <property type="molecule type" value="Genomic_DNA"/>
</dbReference>
<dbReference type="Proteomes" id="UP000499080">
    <property type="component" value="Unassembled WGS sequence"/>
</dbReference>
<dbReference type="AlphaFoldDB" id="A0A4Y2PZM3"/>
<evidence type="ECO:0000313" key="3">
    <source>
        <dbReference type="EMBL" id="GBN57451.1"/>
    </source>
</evidence>
<evidence type="ECO:0000313" key="5">
    <source>
        <dbReference type="Proteomes" id="UP000499080"/>
    </source>
</evidence>
<dbReference type="EMBL" id="BGPR01012739">
    <property type="protein sequence ID" value="GBN57451.1"/>
    <property type="molecule type" value="Genomic_DNA"/>
</dbReference>
<evidence type="ECO:0008006" key="6">
    <source>
        <dbReference type="Google" id="ProtNLM"/>
    </source>
</evidence>
<dbReference type="EMBL" id="BGPR01012360">
    <property type="protein sequence ID" value="GBN55707.1"/>
    <property type="molecule type" value="Genomic_DNA"/>
</dbReference>
<dbReference type="SUPFAM" id="SSF56672">
    <property type="entry name" value="DNA/RNA polymerases"/>
    <property type="match status" value="1"/>
</dbReference>
<sequence>MVNVESLNRKYSTPLSLLEQQKICSTLPRIHDRKLLSELASRGIKLTDVGRDSPPIRVLLGADILGSILTGRIEVLSSGVSAVETLLGWTILGLGKKKEVVNLVTLSLQNMDVPKMWDLEVLGITDPIEKINESLLEEETLTHFKETIRICEDQRYEVALPWLAGHPALYDKYDAAESILRTATKRLINENYFEAYNNVFKQWEAEGVIADVKQAFLQIRLRTEDRDVLRFLWWENTGCSEIRIYRHCRVVFGVSSSPFLLNATISYHLEREKFQTESLRKTIGHLKEGFYVDNLVTSVNDATELEQLKSQSIEIMKEGAFELRCWASNDSKEDQDKQMVLGLSWDVVSDEFSCKLPANTDCAQEKPVTKRVLLSVINSVYDPIGFTVPALLLPKLLMQEAWRGKIGWDEVLPVELEHKYRLWEKTMHFMSKCSISRKLFAENYDDFTLHIFTDASAYAYATCAFLRCEFKGQVTVKLIAAKARLAPMKKSTIPRLELLGAALGARLAETVDSILRTASKTYFWCDSMVVLSWIKKKEPWNTFVGNRVKEIRDLTNIDD</sequence>
<dbReference type="InterPro" id="IPR043502">
    <property type="entry name" value="DNA/RNA_pol_sf"/>
</dbReference>
<dbReference type="EMBL" id="BGPR01012741">
    <property type="protein sequence ID" value="GBN57464.1"/>
    <property type="molecule type" value="Genomic_DNA"/>
</dbReference>
<reference evidence="2 5" key="1">
    <citation type="journal article" date="2019" name="Sci. Rep.">
        <title>Orb-weaving spider Araneus ventricosus genome elucidates the spidroin gene catalogue.</title>
        <authorList>
            <person name="Kono N."/>
            <person name="Nakamura H."/>
            <person name="Ohtoshi R."/>
            <person name="Moran D.A.P."/>
            <person name="Shinohara A."/>
            <person name="Yoshida Y."/>
            <person name="Fujiwara M."/>
            <person name="Mori M."/>
            <person name="Tomita M."/>
            <person name="Arakawa K."/>
        </authorList>
    </citation>
    <scope>NUCLEOTIDE SEQUENCE [LARGE SCALE GENOMIC DNA]</scope>
</reference>
<dbReference type="InterPro" id="IPR008042">
    <property type="entry name" value="Retrotrans_Pao"/>
</dbReference>
<evidence type="ECO:0000313" key="4">
    <source>
        <dbReference type="EMBL" id="GBN57464.1"/>
    </source>
</evidence>
<comment type="caution">
    <text evidence="2">The sequence shown here is derived from an EMBL/GenBank/DDBJ whole genome shotgun (WGS) entry which is preliminary data.</text>
</comment>
<evidence type="ECO:0000313" key="1">
    <source>
        <dbReference type="EMBL" id="GBN52833.1"/>
    </source>
</evidence>
<organism evidence="2 5">
    <name type="scientific">Araneus ventricosus</name>
    <name type="common">Orbweaver spider</name>
    <name type="synonym">Epeira ventricosa</name>
    <dbReference type="NCBI Taxonomy" id="182803"/>
    <lineage>
        <taxon>Eukaryota</taxon>
        <taxon>Metazoa</taxon>
        <taxon>Ecdysozoa</taxon>
        <taxon>Arthropoda</taxon>
        <taxon>Chelicerata</taxon>
        <taxon>Arachnida</taxon>
        <taxon>Araneae</taxon>
        <taxon>Araneomorphae</taxon>
        <taxon>Entelegynae</taxon>
        <taxon>Araneoidea</taxon>
        <taxon>Araneidae</taxon>
        <taxon>Araneus</taxon>
    </lineage>
</organism>
<keyword evidence="5" id="KW-1185">Reference proteome</keyword>
<dbReference type="Pfam" id="PF05380">
    <property type="entry name" value="Peptidase_A17"/>
    <property type="match status" value="1"/>
</dbReference>
<evidence type="ECO:0000313" key="2">
    <source>
        <dbReference type="EMBL" id="GBN55707.1"/>
    </source>
</evidence>
<dbReference type="PANTHER" id="PTHR47331">
    <property type="entry name" value="PHD-TYPE DOMAIN-CONTAINING PROTEIN"/>
    <property type="match status" value="1"/>
</dbReference>
<gene>
    <name evidence="1" type="ORF">AVEN_11604_1</name>
    <name evidence="3" type="ORF">AVEN_156852_1</name>
    <name evidence="2" type="ORF">AVEN_253662_1</name>
    <name evidence="4" type="ORF">AVEN_40770_1</name>
</gene>
<accession>A0A4Y2PZM3</accession>
<dbReference type="GO" id="GO:0071897">
    <property type="term" value="P:DNA biosynthetic process"/>
    <property type="evidence" value="ECO:0007669"/>
    <property type="project" value="UniProtKB-ARBA"/>
</dbReference>